<accession>A0A5N5FZ59</accession>
<keyword evidence="3" id="KW-0808">Transferase</keyword>
<dbReference type="Gene3D" id="1.10.510.10">
    <property type="entry name" value="Transferase(Phosphotransferase) domain 1"/>
    <property type="match status" value="1"/>
</dbReference>
<proteinExistence type="predicted"/>
<dbReference type="Proteomes" id="UP000327157">
    <property type="component" value="Chromosome 10"/>
</dbReference>
<keyword evidence="1" id="KW-0547">Nucleotide-binding</keyword>
<dbReference type="Gene3D" id="2.60.120.200">
    <property type="match status" value="1"/>
</dbReference>
<dbReference type="GO" id="GO:0016301">
    <property type="term" value="F:kinase activity"/>
    <property type="evidence" value="ECO:0007669"/>
    <property type="project" value="UniProtKB-KW"/>
</dbReference>
<dbReference type="InterPro" id="IPR050528">
    <property type="entry name" value="L-type_Lectin-RKs"/>
</dbReference>
<dbReference type="EMBL" id="SMOL01000695">
    <property type="protein sequence ID" value="KAB2603594.1"/>
    <property type="molecule type" value="Genomic_DNA"/>
</dbReference>
<evidence type="ECO:0000256" key="1">
    <source>
        <dbReference type="ARBA" id="ARBA00022741"/>
    </source>
</evidence>
<comment type="caution">
    <text evidence="3">The sequence shown here is derived from an EMBL/GenBank/DDBJ whole genome shotgun (WGS) entry which is preliminary data.</text>
</comment>
<keyword evidence="3" id="KW-0675">Receptor</keyword>
<reference evidence="3 4" key="3">
    <citation type="submission" date="2019-11" db="EMBL/GenBank/DDBJ databases">
        <title>A de novo genome assembly of a pear dwarfing rootstock.</title>
        <authorList>
            <person name="Wang F."/>
            <person name="Wang J."/>
            <person name="Li S."/>
            <person name="Zhang Y."/>
            <person name="Fang M."/>
            <person name="Ma L."/>
            <person name="Zhao Y."/>
            <person name="Jiang S."/>
        </authorList>
    </citation>
    <scope>NUCLEOTIDE SEQUENCE [LARGE SCALE GENOMIC DNA]</scope>
    <source>
        <strain evidence="3">S2</strain>
        <tissue evidence="3">Leaf</tissue>
    </source>
</reference>
<keyword evidence="4" id="KW-1185">Reference proteome</keyword>
<reference evidence="3 4" key="1">
    <citation type="submission" date="2019-09" db="EMBL/GenBank/DDBJ databases">
        <authorList>
            <person name="Ou C."/>
        </authorList>
    </citation>
    <scope>NUCLEOTIDE SEQUENCE [LARGE SCALE GENOMIC DNA]</scope>
    <source>
        <strain evidence="3">S2</strain>
        <tissue evidence="3">Leaf</tissue>
    </source>
</reference>
<dbReference type="GO" id="GO:0005524">
    <property type="term" value="F:ATP binding"/>
    <property type="evidence" value="ECO:0007669"/>
    <property type="project" value="UniProtKB-KW"/>
</dbReference>
<organism evidence="3 4">
    <name type="scientific">Pyrus ussuriensis x Pyrus communis</name>
    <dbReference type="NCBI Taxonomy" id="2448454"/>
    <lineage>
        <taxon>Eukaryota</taxon>
        <taxon>Viridiplantae</taxon>
        <taxon>Streptophyta</taxon>
        <taxon>Embryophyta</taxon>
        <taxon>Tracheophyta</taxon>
        <taxon>Spermatophyta</taxon>
        <taxon>Magnoliopsida</taxon>
        <taxon>eudicotyledons</taxon>
        <taxon>Gunneridae</taxon>
        <taxon>Pentapetalae</taxon>
        <taxon>rosids</taxon>
        <taxon>fabids</taxon>
        <taxon>Rosales</taxon>
        <taxon>Rosaceae</taxon>
        <taxon>Amygdaloideae</taxon>
        <taxon>Maleae</taxon>
        <taxon>Pyrus</taxon>
    </lineage>
</organism>
<dbReference type="PANTHER" id="PTHR27007">
    <property type="match status" value="1"/>
</dbReference>
<dbReference type="SUPFAM" id="SSF49899">
    <property type="entry name" value="Concanavalin A-like lectins/glucanases"/>
    <property type="match status" value="1"/>
</dbReference>
<keyword evidence="3" id="KW-0418">Kinase</keyword>
<gene>
    <name evidence="3" type="ORF">D8674_004599</name>
</gene>
<dbReference type="InterPro" id="IPR013320">
    <property type="entry name" value="ConA-like_dom_sf"/>
</dbReference>
<keyword evidence="3" id="KW-0430">Lectin</keyword>
<evidence type="ECO:0000256" key="2">
    <source>
        <dbReference type="ARBA" id="ARBA00022840"/>
    </source>
</evidence>
<evidence type="ECO:0000313" key="4">
    <source>
        <dbReference type="Proteomes" id="UP000327157"/>
    </source>
</evidence>
<protein>
    <submittedName>
        <fullName evidence="3">L-type lectin-domain containing receptor kinase S.6</fullName>
    </submittedName>
</protein>
<reference evidence="4" key="2">
    <citation type="submission" date="2019-10" db="EMBL/GenBank/DDBJ databases">
        <title>A de novo genome assembly of a pear dwarfing rootstock.</title>
        <authorList>
            <person name="Wang F."/>
            <person name="Wang J."/>
            <person name="Li S."/>
            <person name="Zhang Y."/>
            <person name="Fang M."/>
            <person name="Ma L."/>
            <person name="Zhao Y."/>
            <person name="Jiang S."/>
        </authorList>
    </citation>
    <scope>NUCLEOTIDE SEQUENCE [LARGE SCALE GENOMIC DNA]</scope>
</reference>
<sequence length="230" mass="25355">MAANHISQLLPLVIGSTIHPTEYMSLPEPPSTSKDSFIAVKFDTRFDPMVADLNGYHIGTDVNTVVDAVKIFGFGSDTRQLGLHRLFLLLRLTSPTSSRSSCVSVSLPRMGRALQFTLLTGKTFRSLPTGITSYCCFGAVVLEMATARKPVEDDGTVVVDWVWSMWEKGKLIEAADPRLLGKVDTVEMRMLMTGLASVHLNLVKRPTVKEAARIVKGKKTPPLRPSRNQR</sequence>
<evidence type="ECO:0000313" key="3">
    <source>
        <dbReference type="EMBL" id="KAB2603594.1"/>
    </source>
</evidence>
<dbReference type="GO" id="GO:0030246">
    <property type="term" value="F:carbohydrate binding"/>
    <property type="evidence" value="ECO:0007669"/>
    <property type="project" value="UniProtKB-KW"/>
</dbReference>
<keyword evidence="2" id="KW-0067">ATP-binding</keyword>
<name>A0A5N5FZ59_9ROSA</name>
<dbReference type="AlphaFoldDB" id="A0A5N5FZ59"/>
<dbReference type="OrthoDB" id="1743661at2759"/>